<feature type="transmembrane region" description="Helical" evidence="8">
    <location>
        <begin position="233"/>
        <end position="253"/>
    </location>
</feature>
<feature type="transmembrane region" description="Helical" evidence="8">
    <location>
        <begin position="132"/>
        <end position="150"/>
    </location>
</feature>
<feature type="transmembrane region" description="Helical" evidence="8">
    <location>
        <begin position="199"/>
        <end position="221"/>
    </location>
</feature>
<accession>A0A2A7N254</accession>
<proteinExistence type="inferred from homology"/>
<dbReference type="InterPro" id="IPR002781">
    <property type="entry name" value="TM_pro_TauE-like"/>
</dbReference>
<feature type="transmembrane region" description="Helical" evidence="8">
    <location>
        <begin position="37"/>
        <end position="58"/>
    </location>
</feature>
<dbReference type="InterPro" id="IPR052017">
    <property type="entry name" value="TSUP"/>
</dbReference>
<protein>
    <recommendedName>
        <fullName evidence="8">Probable membrane transporter protein</fullName>
    </recommendedName>
</protein>
<dbReference type="EMBL" id="PDCP01000026">
    <property type="protein sequence ID" value="PEG37518.1"/>
    <property type="molecule type" value="Genomic_DNA"/>
</dbReference>
<dbReference type="GO" id="GO:0005886">
    <property type="term" value="C:plasma membrane"/>
    <property type="evidence" value="ECO:0007669"/>
    <property type="project" value="UniProtKB-SubCell"/>
</dbReference>
<evidence type="ECO:0000256" key="8">
    <source>
        <dbReference type="RuleBase" id="RU363041"/>
    </source>
</evidence>
<evidence type="ECO:0000256" key="6">
    <source>
        <dbReference type="ARBA" id="ARBA00022989"/>
    </source>
</evidence>
<reference evidence="9 12" key="2">
    <citation type="journal article" date="2019" name="Emerg. Microbes Infect.">
        <title>Comprehensive subspecies identification of 175 nontuberculous mycobacteria species based on 7547 genomic profiles.</title>
        <authorList>
            <person name="Matsumoto Y."/>
            <person name="Kinjo T."/>
            <person name="Motooka D."/>
            <person name="Nabeya D."/>
            <person name="Jung N."/>
            <person name="Uechi K."/>
            <person name="Horii T."/>
            <person name="Iida T."/>
            <person name="Fujita J."/>
            <person name="Nakamura S."/>
        </authorList>
    </citation>
    <scope>NUCLEOTIDE SEQUENCE [LARGE SCALE GENOMIC DNA]</scope>
    <source>
        <strain evidence="9 12">JCM 6377</strain>
    </source>
</reference>
<name>A0A2A7N254_MYCAG</name>
<comment type="similarity">
    <text evidence="2 8">Belongs to the 4-toluene sulfonate uptake permease (TSUP) (TC 2.A.102) family.</text>
</comment>
<keyword evidence="3" id="KW-0813">Transport</keyword>
<evidence type="ECO:0000256" key="3">
    <source>
        <dbReference type="ARBA" id="ARBA00022448"/>
    </source>
</evidence>
<evidence type="ECO:0000313" key="10">
    <source>
        <dbReference type="EMBL" id="PEG37518.1"/>
    </source>
</evidence>
<feature type="transmembrane region" description="Helical" evidence="8">
    <location>
        <begin position="107"/>
        <end position="126"/>
    </location>
</feature>
<evidence type="ECO:0000256" key="2">
    <source>
        <dbReference type="ARBA" id="ARBA00009142"/>
    </source>
</evidence>
<dbReference type="RefSeq" id="WP_097941082.1">
    <property type="nucleotide sequence ID" value="NZ_BLKS01000001.1"/>
</dbReference>
<dbReference type="EMBL" id="BLKS01000001">
    <property type="protein sequence ID" value="GFG50961.1"/>
    <property type="molecule type" value="Genomic_DNA"/>
</dbReference>
<sequence>MGATVWTLSPLAWVLVLAVIVLGGVVRGFGGFGASMVWVVGLSLVLPPSSAIPTAFVLEVLASVQLLPSVWRHVNWRSLRWLLLGAVLGTPVGTWLLKVIPVDPMRILLACAVLAAAIAMASRFRASRLPGPAATTAVGGVSGVLNGAFAMGGPPAILMYFSSPAAVAAGRATLIVYFLGTDVWATATAAAGGLITARLLAQVAVLFPVSLAGVAVGSWLFKRTPSADSQRYALWLLAAMSAAVLAQALWQWLR</sequence>
<keyword evidence="6 8" id="KW-1133">Transmembrane helix</keyword>
<dbReference type="Pfam" id="PF01925">
    <property type="entry name" value="TauE"/>
    <property type="match status" value="1"/>
</dbReference>
<dbReference type="OrthoDB" id="3872971at2"/>
<feature type="transmembrane region" description="Helical" evidence="8">
    <location>
        <begin position="12"/>
        <end position="30"/>
    </location>
</feature>
<dbReference type="PANTHER" id="PTHR30269:SF37">
    <property type="entry name" value="MEMBRANE TRANSPORTER PROTEIN"/>
    <property type="match status" value="1"/>
</dbReference>
<evidence type="ECO:0000313" key="11">
    <source>
        <dbReference type="Proteomes" id="UP000220914"/>
    </source>
</evidence>
<evidence type="ECO:0000313" key="9">
    <source>
        <dbReference type="EMBL" id="GFG50961.1"/>
    </source>
</evidence>
<comment type="caution">
    <text evidence="10">The sequence shown here is derived from an EMBL/GenBank/DDBJ whole genome shotgun (WGS) entry which is preliminary data.</text>
</comment>
<evidence type="ECO:0000256" key="1">
    <source>
        <dbReference type="ARBA" id="ARBA00004651"/>
    </source>
</evidence>
<feature type="transmembrane region" description="Helical" evidence="8">
    <location>
        <begin position="78"/>
        <end position="100"/>
    </location>
</feature>
<organism evidence="10 11">
    <name type="scientific">Mycolicibacterium agri</name>
    <name type="common">Mycobacterium agri</name>
    <dbReference type="NCBI Taxonomy" id="36811"/>
    <lineage>
        <taxon>Bacteria</taxon>
        <taxon>Bacillati</taxon>
        <taxon>Actinomycetota</taxon>
        <taxon>Actinomycetes</taxon>
        <taxon>Mycobacteriales</taxon>
        <taxon>Mycobacteriaceae</taxon>
        <taxon>Mycolicibacterium</taxon>
    </lineage>
</organism>
<dbReference type="Proteomes" id="UP000465302">
    <property type="component" value="Unassembled WGS sequence"/>
</dbReference>
<evidence type="ECO:0000256" key="7">
    <source>
        <dbReference type="ARBA" id="ARBA00023136"/>
    </source>
</evidence>
<gene>
    <name evidence="10" type="ORF">CQY20_15870</name>
    <name evidence="9" type="ORF">MAGR_24020</name>
</gene>
<dbReference type="Proteomes" id="UP000220914">
    <property type="component" value="Unassembled WGS sequence"/>
</dbReference>
<keyword evidence="4 8" id="KW-1003">Cell membrane</keyword>
<dbReference type="AlphaFoldDB" id="A0A2A7N254"/>
<dbReference type="PANTHER" id="PTHR30269">
    <property type="entry name" value="TRANSMEMBRANE PROTEIN YFCA"/>
    <property type="match status" value="1"/>
</dbReference>
<evidence type="ECO:0000256" key="5">
    <source>
        <dbReference type="ARBA" id="ARBA00022692"/>
    </source>
</evidence>
<evidence type="ECO:0000256" key="4">
    <source>
        <dbReference type="ARBA" id="ARBA00022475"/>
    </source>
</evidence>
<reference evidence="10 11" key="1">
    <citation type="submission" date="2017-10" db="EMBL/GenBank/DDBJ databases">
        <title>The new phylogeny of genus Mycobacterium.</title>
        <authorList>
            <person name="Tortoli E."/>
            <person name="Trovato A."/>
            <person name="Cirillo D.M."/>
        </authorList>
    </citation>
    <scope>NUCLEOTIDE SEQUENCE [LARGE SCALE GENOMIC DNA]</scope>
    <source>
        <strain evidence="10 11">CCUG37673</strain>
    </source>
</reference>
<reference evidence="9" key="3">
    <citation type="submission" date="2020-02" db="EMBL/GenBank/DDBJ databases">
        <authorList>
            <person name="Matsumoto Y."/>
            <person name="Motooka D."/>
            <person name="Nakamura S."/>
        </authorList>
    </citation>
    <scope>NUCLEOTIDE SEQUENCE</scope>
    <source>
        <strain evidence="9">JCM 6377</strain>
    </source>
</reference>
<keyword evidence="11" id="KW-1185">Reference proteome</keyword>
<keyword evidence="5 8" id="KW-0812">Transmembrane</keyword>
<keyword evidence="7 8" id="KW-0472">Membrane</keyword>
<comment type="subcellular location">
    <subcellularLocation>
        <location evidence="1 8">Cell membrane</location>
        <topology evidence="1 8">Multi-pass membrane protein</topology>
    </subcellularLocation>
</comment>
<evidence type="ECO:0000313" key="12">
    <source>
        <dbReference type="Proteomes" id="UP000465302"/>
    </source>
</evidence>